<evidence type="ECO:0000256" key="8">
    <source>
        <dbReference type="ARBA" id="ARBA00023157"/>
    </source>
</evidence>
<dbReference type="InterPro" id="IPR018114">
    <property type="entry name" value="TRYPSIN_HIS"/>
</dbReference>
<dbReference type="Proteomes" id="UP000000803">
    <property type="component" value="Chromosome 2L"/>
</dbReference>
<dbReference type="OMA" id="NGHTAKY"/>
<evidence type="ECO:0000256" key="2">
    <source>
        <dbReference type="ARBA" id="ARBA00022723"/>
    </source>
</evidence>
<evidence type="ECO:0000256" key="10">
    <source>
        <dbReference type="ARBA" id="ARBA00024195"/>
    </source>
</evidence>
<dbReference type="InterPro" id="IPR009003">
    <property type="entry name" value="Peptidase_S1_PA"/>
</dbReference>
<evidence type="ECO:0000256" key="4">
    <source>
        <dbReference type="ARBA" id="ARBA00022801"/>
    </source>
</evidence>
<dbReference type="PRINTS" id="PR00722">
    <property type="entry name" value="CHYMOTRYPSIN"/>
</dbReference>
<dbReference type="OrthoDB" id="2019384at2759"/>
<feature type="signal peptide" evidence="11">
    <location>
        <begin position="1"/>
        <end position="26"/>
    </location>
</feature>
<dbReference type="EMBL" id="AE014134">
    <property type="protein sequence ID" value="AAS64709.2"/>
    <property type="molecule type" value="Genomic_DNA"/>
</dbReference>
<dbReference type="FunFam" id="2.40.10.10:FF:000028">
    <property type="entry name" value="Serine protease easter"/>
    <property type="match status" value="1"/>
</dbReference>
<dbReference type="InParanoid" id="Q7KT84"/>
<accession>Q7KT84</accession>
<keyword evidence="9" id="KW-0325">Glycoprotein</keyword>
<feature type="chain" id="PRO_5015098804" evidence="11">
    <location>
        <begin position="27"/>
        <end position="349"/>
    </location>
</feature>
<accession>Q6IHH5</accession>
<keyword evidence="2" id="KW-0479">Metal-binding</keyword>
<dbReference type="InterPro" id="IPR043504">
    <property type="entry name" value="Peptidase_S1_PA_chymotrypsin"/>
</dbReference>
<dbReference type="PANTHER" id="PTHR24256">
    <property type="entry name" value="TRYPTASE-RELATED"/>
    <property type="match status" value="1"/>
</dbReference>
<dbReference type="BioGRID-ORCS" id="2768923">
    <property type="hits" value="0 hits in 1 CRISPR screen"/>
</dbReference>
<reference evidence="13 16" key="5">
    <citation type="journal article" date="2002" name="Genome Biol.">
        <title>Heterochromatic sequences in a Drosophila whole-genome shotgun assembly.</title>
        <authorList>
            <person name="Hoskins R.A."/>
            <person name="Smith C.D."/>
            <person name="Carlson J.W."/>
            <person name="Carvalho A.B."/>
            <person name="Halpern A."/>
            <person name="Kaminker J.S."/>
            <person name="Kennedy C."/>
            <person name="Mungall C.J."/>
            <person name="Sullivan B.A."/>
            <person name="Sutton G.G."/>
            <person name="Yasuhara J.C."/>
            <person name="Wakimoto B.T."/>
            <person name="Myers E.W."/>
            <person name="Celniker S.E."/>
            <person name="Rubin G.M."/>
            <person name="Karpen G.H."/>
        </authorList>
    </citation>
    <scope>NUCLEOTIDE SEQUENCE [LARGE SCALE GENOMIC DNA]</scope>
    <source>
        <strain evidence="16">Berkeley</strain>
    </source>
</reference>
<dbReference type="PaxDb" id="7227-FBpp0080250"/>
<dbReference type="CDD" id="cd00190">
    <property type="entry name" value="Tryp_SPc"/>
    <property type="match status" value="1"/>
</dbReference>
<keyword evidence="8" id="KW-1015">Disulfide bond</keyword>
<dbReference type="PROSITE" id="PS00134">
    <property type="entry name" value="TRYPSIN_HIS"/>
    <property type="match status" value="1"/>
</dbReference>
<sequence>MHTALIGVPTFVGIILMFQLLHSGCSQFLDPACGIRTQSRTAYRIINGHTAKYNSSPWMVFLHSTTDMFVCGGSLITDKLVLTAAHCFIANQHLVARLGEYERTRSEECTGYYCNFREEHMVDAGFKHKLYDPNTHANDIAILRLSKSVVYRDNIRPICVVWDHRWRHYLDKIDLLTATGWGKTQMESDSDALQTLDIRRQPPDVCAKFIGQTIAGNQFCAGNWDSNLCNGDSGGPLGAVITHKNTQRFVQVGIASYTNRNCQKASVFTDVLSHAEFILRVWRMYGKGQTLPIPKKPPTTTRPPTWWHTTRIPKQTFQDYDYDTNHGSHWDWNYSPEWYPGGYFYISTW</sequence>
<dbReference type="SMART" id="SM00020">
    <property type="entry name" value="Tryp_SPc"/>
    <property type="match status" value="1"/>
</dbReference>
<dbReference type="KEGG" id="dme:Dmel_CG18636"/>
<reference evidence="13 16" key="10">
    <citation type="journal article" date="2007" name="Science">
        <title>Sequence finishing and mapping of Drosophila melanogaster heterochromatin.</title>
        <authorList>
            <person name="Hoskins R.A."/>
            <person name="Carlson J.W."/>
            <person name="Kennedy C."/>
            <person name="Acevedo D."/>
            <person name="Evans-Holm M."/>
            <person name="Frise E."/>
            <person name="Wan K.H."/>
            <person name="Park S."/>
            <person name="Mendez-Lago M."/>
            <person name="Rossi F."/>
            <person name="Villasante A."/>
            <person name="Dimitri P."/>
            <person name="Karpen G.H."/>
            <person name="Celniker S.E."/>
        </authorList>
    </citation>
    <scope>NUCLEOTIDE SEQUENCE [LARGE SCALE GENOMIC DNA]</scope>
    <source>
        <strain evidence="16">Berkeley</strain>
    </source>
</reference>
<reference evidence="16" key="4">
    <citation type="journal article" date="2002" name="Genome Biol.">
        <title>The transposable elements of the Drosophila melanogaster euchromatin: a genomics perspective.</title>
        <authorList>
            <person name="Kaminker J.S."/>
            <person name="Bergman C.M."/>
            <person name="Kronmiller B."/>
            <person name="Carlson J."/>
            <person name="Svirskas R."/>
            <person name="Patel S."/>
            <person name="Frise E."/>
            <person name="Wheeler D.A."/>
            <person name="Lewis S.E."/>
            <person name="Rubin G.M."/>
            <person name="Ashburner M."/>
            <person name="Celniker S.E."/>
        </authorList>
    </citation>
    <scope>NUCLEOTIDE SEQUENCE [LARGE SCALE GENOMIC DNA]</scope>
    <source>
        <strain evidence="16">Berkeley</strain>
    </source>
</reference>
<dbReference type="UCSC" id="CG18636-RA">
    <property type="organism name" value="d. melanogaster"/>
</dbReference>
<dbReference type="PROSITE" id="PS50240">
    <property type="entry name" value="TRYPSIN_DOM"/>
    <property type="match status" value="1"/>
</dbReference>
<dbReference type="VEuPathDB" id="VectorBase:FBgn0032551"/>
<dbReference type="MEROPS" id="S01.A50"/>
<dbReference type="SUPFAM" id="SSF50494">
    <property type="entry name" value="Trypsin-like serine proteases"/>
    <property type="match status" value="1"/>
</dbReference>
<reference evidence="13" key="15">
    <citation type="submission" date="2022-11" db="EMBL/GenBank/DDBJ databases">
        <authorList>
            <consortium name="FlyBase"/>
        </authorList>
    </citation>
    <scope>NUCLEOTIDE SEQUENCE</scope>
</reference>
<reference evidence="13 16" key="9">
    <citation type="journal article" date="2007" name="Science">
        <title>The Release 5.1 annotation of Drosophila melanogaster heterochromatin.</title>
        <authorList>
            <person name="Smith C.D."/>
            <person name="Shu S."/>
            <person name="Mungall C.J."/>
            <person name="Karpen G.H."/>
        </authorList>
    </citation>
    <scope>NUCLEOTIDE SEQUENCE [LARGE SCALE GENOMIC DNA]</scope>
    <source>
        <strain evidence="16">Berkeley</strain>
    </source>
</reference>
<evidence type="ECO:0000256" key="7">
    <source>
        <dbReference type="ARBA" id="ARBA00023145"/>
    </source>
</evidence>
<dbReference type="HOGENOM" id="CLU_006842_0_3_1"/>
<dbReference type="GO" id="GO:0004252">
    <property type="term" value="F:serine-type endopeptidase activity"/>
    <property type="evidence" value="ECO:0000255"/>
    <property type="project" value="FlyBase"/>
</dbReference>
<reference evidence="13" key="11">
    <citation type="journal article" date="2015" name="G3 (Bethesda)">
        <title>Gene Model Annotations for Drosophila melanogaster: Impact of High-Throughput Data.</title>
        <authorList>
            <consortium name="FlyBase Consortium"/>
            <person name="Matthews B.B."/>
            <person name="Dos Santos G."/>
            <person name="Crosby M.A."/>
            <person name="Emmert D.B."/>
            <person name="St Pierre S.E."/>
            <person name="Gramates L.S."/>
            <person name="Zhou P."/>
            <person name="Schroeder A.J."/>
            <person name="Falls K."/>
            <person name="Strelets V."/>
            <person name="Russo S.M."/>
            <person name="Gelbart W.M."/>
            <person name="null"/>
        </authorList>
    </citation>
    <scope>NUCLEOTIDE SEQUENCE</scope>
</reference>
<organism evidence="13 16">
    <name type="scientific">Drosophila melanogaster</name>
    <name type="common">Fruit fly</name>
    <dbReference type="NCBI Taxonomy" id="7227"/>
    <lineage>
        <taxon>Eukaryota</taxon>
        <taxon>Metazoa</taxon>
        <taxon>Ecdysozoa</taxon>
        <taxon>Arthropoda</taxon>
        <taxon>Hexapoda</taxon>
        <taxon>Insecta</taxon>
        <taxon>Pterygota</taxon>
        <taxon>Neoptera</taxon>
        <taxon>Endopterygota</taxon>
        <taxon>Diptera</taxon>
        <taxon>Brachycera</taxon>
        <taxon>Muscomorpha</taxon>
        <taxon>Ephydroidea</taxon>
        <taxon>Drosophilidae</taxon>
        <taxon>Drosophila</taxon>
        <taxon>Sophophora</taxon>
    </lineage>
</organism>
<proteinExistence type="inferred from homology"/>
<keyword evidence="6" id="KW-0106">Calcium</keyword>
<dbReference type="InterPro" id="IPR001254">
    <property type="entry name" value="Trypsin_dom"/>
</dbReference>
<dbReference type="eggNOG" id="KOG3627">
    <property type="taxonomic scope" value="Eukaryota"/>
</dbReference>
<dbReference type="InterPro" id="IPR051487">
    <property type="entry name" value="Ser/Thr_Proteases_Immune/Dev"/>
</dbReference>
<dbReference type="Pfam" id="PF00089">
    <property type="entry name" value="Trypsin"/>
    <property type="match status" value="1"/>
</dbReference>
<reference evidence="16" key="2">
    <citation type="journal article" date="2002" name="Genome Biol.">
        <title>Finishing a whole-genome shotgun: release 3 of the Drosophila melanogaster euchromatic genome sequence.</title>
        <authorList>
            <person name="Celniker S.E."/>
            <person name="Wheeler D.A."/>
            <person name="Kronmiller B."/>
            <person name="Carlson J.W."/>
            <person name="Halpern A."/>
            <person name="Patel S."/>
            <person name="Adams M."/>
            <person name="Champe M."/>
            <person name="Dugan S.P."/>
            <person name="Frise E."/>
            <person name="Hodgson A."/>
            <person name="George R.A."/>
            <person name="Hoskins R.A."/>
            <person name="Laverty T."/>
            <person name="Muzny D.M."/>
            <person name="Nelson C.R."/>
            <person name="Pacleb J.M."/>
            <person name="Park S."/>
            <person name="Pfeiffer B.D."/>
            <person name="Richards S."/>
            <person name="Sodergren E.J."/>
            <person name="Svirskas R."/>
            <person name="Tabor P.E."/>
            <person name="Wan K."/>
            <person name="Stapleton M."/>
            <person name="Sutton G.G."/>
            <person name="Venter C."/>
            <person name="Weinstock G."/>
            <person name="Scherer S.E."/>
            <person name="Myers E.W."/>
            <person name="Gibbs R.A."/>
            <person name="Rubin G.M."/>
        </authorList>
    </citation>
    <scope>NUCLEOTIDE SEQUENCE [LARGE SCALE GENOMIC DNA]</scope>
    <source>
        <strain evidence="16">Berkeley</strain>
    </source>
</reference>
<dbReference type="Gene3D" id="2.40.10.10">
    <property type="entry name" value="Trypsin-like serine proteases"/>
    <property type="match status" value="2"/>
</dbReference>
<evidence type="ECO:0000256" key="11">
    <source>
        <dbReference type="SAM" id="SignalP"/>
    </source>
</evidence>
<feature type="domain" description="Peptidase S1" evidence="12">
    <location>
        <begin position="45"/>
        <end position="282"/>
    </location>
</feature>
<dbReference type="InterPro" id="IPR001314">
    <property type="entry name" value="Peptidase_S1A"/>
</dbReference>
<dbReference type="GO" id="GO:0045087">
    <property type="term" value="P:innate immune response"/>
    <property type="evidence" value="ECO:0000318"/>
    <property type="project" value="GO_Central"/>
</dbReference>
<dbReference type="FunFam" id="2.40.10.10:FF:000078">
    <property type="entry name" value="Serine protease H137"/>
    <property type="match status" value="1"/>
</dbReference>
<reference evidence="13" key="14">
    <citation type="submission" date="2022-11" db="EMBL/GenBank/DDBJ databases">
        <title>Drosophila melanogaster release 4 sequence.</title>
        <authorList>
            <consortium name="Berkeley Drosophila Genome Project"/>
            <person name="Celniker S."/>
            <person name="Carlson J."/>
            <person name="Wan K."/>
            <person name="Pfeiffer B."/>
            <person name="Frise E."/>
            <person name="George R."/>
            <person name="Hoskins R."/>
            <person name="Stapleton M."/>
            <person name="Pacleb J."/>
            <person name="Park S."/>
            <person name="Svirskas R."/>
            <person name="Smith E."/>
            <person name="Yu C."/>
            <person name="Rubin G."/>
        </authorList>
    </citation>
    <scope>NUCLEOTIDE SEQUENCE</scope>
</reference>
<keyword evidence="5" id="KW-0720">Serine protease</keyword>
<evidence type="ECO:0000256" key="3">
    <source>
        <dbReference type="ARBA" id="ARBA00022729"/>
    </source>
</evidence>
<dbReference type="RefSeq" id="NP_995714.2">
    <property type="nucleotide sequence ID" value="NM_205992.3"/>
</dbReference>
<keyword evidence="7" id="KW-0865">Zymogen</keyword>
<keyword evidence="1" id="KW-0645">Protease</keyword>
<dbReference type="EMBL" id="BK003441">
    <property type="protein sequence ID" value="DAA03640.1"/>
    <property type="molecule type" value="Genomic_DNA"/>
</dbReference>
<reference evidence="16" key="3">
    <citation type="journal article" date="2002" name="Genome Biol.">
        <title>Annotation of the Drosophila melanogaster euchromatic genome: a systematic review.</title>
        <authorList>
            <person name="Misra S."/>
            <person name="Crosby M.A."/>
            <person name="Mungall C.J."/>
            <person name="Matthews B.B."/>
            <person name="Campbell K.S."/>
            <person name="Hradecky P."/>
            <person name="Huang Y."/>
            <person name="Kaminker J.S."/>
            <person name="Millburn G.H."/>
            <person name="Prochnik S.E."/>
            <person name="Smith C.D."/>
            <person name="Tupy J.L."/>
            <person name="Whitfied E.J."/>
            <person name="Bayraktaroglu L."/>
            <person name="Berman B.P."/>
            <person name="Bettencourt B.R."/>
            <person name="Celniker S.E."/>
            <person name="de Grey A.D."/>
            <person name="Drysdale R.A."/>
            <person name="Harris N.L."/>
            <person name="Richter J."/>
            <person name="Russo S."/>
            <person name="Schroeder A.J."/>
            <person name="Shu S.Q."/>
            <person name="Stapleton M."/>
            <person name="Yamada C."/>
            <person name="Ashburner M."/>
            <person name="Gelbart W.M."/>
            <person name="Rubin G.M."/>
            <person name="Lewis S.E."/>
        </authorList>
    </citation>
    <scope>GENOME REANNOTATION</scope>
    <source>
        <strain evidence="16">Berkeley</strain>
    </source>
</reference>
<evidence type="ECO:0000313" key="13">
    <source>
        <dbReference type="EMBL" id="AAS64709.2"/>
    </source>
</evidence>
<reference evidence="13 16" key="1">
    <citation type="journal article" date="2000" name="Science">
        <title>The genome sequence of Drosophila melanogaster.</title>
        <authorList>
            <person name="Adams M.D."/>
            <person name="Celniker S.E."/>
            <person name="Holt R.A."/>
            <person name="Evans C.A."/>
            <person name="Gocayne J.D."/>
            <person name="Amanatides P.G."/>
            <person name="Scherer S.E."/>
            <person name="Li P.W."/>
            <person name="Hoskins R.A."/>
            <person name="Galle R.F."/>
            <person name="George R.A."/>
            <person name="Lewis S.E."/>
            <person name="Richards S."/>
            <person name="Ashburner M."/>
            <person name="Henderson S.N."/>
            <person name="Sutton G.G."/>
            <person name="Wortman J.R."/>
            <person name="Yandell M.D."/>
            <person name="Zhang Q."/>
            <person name="Chen L.X."/>
            <person name="Brandon R.C."/>
            <person name="Rogers Y.H."/>
            <person name="Blazej R.G."/>
            <person name="Champe M."/>
            <person name="Pfeiffer B.D."/>
            <person name="Wan K.H."/>
            <person name="Doyle C."/>
            <person name="Baxter E.G."/>
            <person name="Helt G."/>
            <person name="Nelson C.R."/>
            <person name="Gabor G.L."/>
            <person name="Abril J.F."/>
            <person name="Agbayani A."/>
            <person name="An H.J."/>
            <person name="Andrews-Pfannkoch C."/>
            <person name="Baldwin D."/>
            <person name="Ballew R.M."/>
            <person name="Basu A."/>
            <person name="Baxendale J."/>
            <person name="Bayraktaroglu L."/>
            <person name="Beasley E.M."/>
            <person name="Beeson K.Y."/>
            <person name="Benos P.V."/>
            <person name="Berman B.P."/>
            <person name="Bhandari D."/>
            <person name="Bolshakov S."/>
            <person name="Borkova D."/>
            <person name="Botchan M.R."/>
            <person name="Bouck J."/>
            <person name="Brokstein P."/>
            <person name="Brottier P."/>
            <person name="Burtis K.C."/>
            <person name="Busam D.A."/>
            <person name="Butler H."/>
            <person name="Cadieu E."/>
            <person name="Center A."/>
            <person name="Chandra I."/>
            <person name="Cherry J.M."/>
            <person name="Cawley S."/>
            <person name="Dahlke C."/>
            <person name="Davenport L.B."/>
            <person name="Davies P."/>
            <person name="de Pablos B."/>
            <person name="Delcher A."/>
            <person name="Deng Z."/>
            <person name="Mays A.D."/>
            <person name="Dew I."/>
            <person name="Dietz S.M."/>
            <person name="Dodson K."/>
            <person name="Doup L.E."/>
            <person name="Downes M."/>
            <person name="Dugan-Rocha S."/>
            <person name="Dunkov B.C."/>
            <person name="Dunn P."/>
            <person name="Durbin K.J."/>
            <person name="Evangelista C.C."/>
            <person name="Ferraz C."/>
            <person name="Ferriera S."/>
            <person name="Fleischmann W."/>
            <person name="Fosler C."/>
            <person name="Gabrielian A.E."/>
            <person name="Garg N.S."/>
            <person name="Gelbart W.M."/>
            <person name="Glasser K."/>
            <person name="Glodek A."/>
            <person name="Gong F."/>
            <person name="Gorrell J.H."/>
            <person name="Gu Z."/>
            <person name="Guan P."/>
            <person name="Harris M."/>
            <person name="Harris N.L."/>
            <person name="Harvey D."/>
            <person name="Heiman T.J."/>
            <person name="Hernandez J.R."/>
            <person name="Houck J."/>
            <person name="Hostin D."/>
            <person name="Houston K.A."/>
            <person name="Howland T.J."/>
            <person name="Wei M.H."/>
            <person name="Ibegwam C."/>
            <person name="Jalali M."/>
            <person name="Kalush F."/>
            <person name="Karpen G.H."/>
            <person name="Ke Z."/>
            <person name="Kennison J.A."/>
            <person name="Ketchum K.A."/>
            <person name="Kimmel B.E."/>
            <person name="Kodira C.D."/>
            <person name="Kraft C."/>
            <person name="Kravitz S."/>
            <person name="Kulp D."/>
            <person name="Lai Z."/>
            <person name="Lasko P."/>
            <person name="Lei Y."/>
            <person name="Levitsky A.A."/>
            <person name="Li J."/>
            <person name="Li Z."/>
            <person name="Liang Y."/>
            <person name="Lin X."/>
            <person name="Liu X."/>
            <person name="Mattei B."/>
            <person name="McIntosh T.C."/>
            <person name="McLeod M.P."/>
            <person name="McPherson D."/>
            <person name="Merkulov G."/>
            <person name="Milshina N.V."/>
            <person name="Mobarry C."/>
            <person name="Morris J."/>
            <person name="Moshrefi A."/>
            <person name="Mount S.M."/>
            <person name="Moy M."/>
            <person name="Murphy B."/>
            <person name="Murphy L."/>
            <person name="Muzny D.M."/>
            <person name="Nelson D.L."/>
            <person name="Nelson D.R."/>
            <person name="Nelson K.A."/>
            <person name="Nixon K."/>
            <person name="Nusskern D.R."/>
            <person name="Pacleb J.M."/>
            <person name="Palazzolo M."/>
            <person name="Pittman G.S."/>
            <person name="Pan S."/>
            <person name="Pollard J."/>
            <person name="Puri V."/>
            <person name="Reese M.G."/>
            <person name="Reinert K."/>
            <person name="Remington K."/>
            <person name="Saunders R.D."/>
            <person name="Scheeler F."/>
            <person name="Shen H."/>
            <person name="Shue B.C."/>
            <person name="Siden-Kiamos I."/>
            <person name="Simpson M."/>
            <person name="Skupski M.P."/>
            <person name="Smith T."/>
            <person name="Spier E."/>
            <person name="Spradling A.C."/>
            <person name="Stapleton M."/>
            <person name="Strong R."/>
            <person name="Sun E."/>
            <person name="Svirskas R."/>
            <person name="Tector C."/>
            <person name="Turner R."/>
            <person name="Venter E."/>
            <person name="Wang A.H."/>
            <person name="Wang X."/>
            <person name="Wang Z.Y."/>
            <person name="Wassarman D.A."/>
            <person name="Weinstock G.M."/>
            <person name="Weissenbach J."/>
            <person name="Williams S.M."/>
            <person name="WoodageT"/>
            <person name="Worley K.C."/>
            <person name="Wu D."/>
            <person name="Yang S."/>
            <person name="Yao Q.A."/>
            <person name="Ye J."/>
            <person name="Yeh R.F."/>
            <person name="Zaveri J.S."/>
            <person name="Zhan M."/>
            <person name="Zhang G."/>
            <person name="Zhao Q."/>
            <person name="Zheng L."/>
            <person name="Zheng X.H."/>
            <person name="Zhong F.N."/>
            <person name="Zhong W."/>
            <person name="Zhou X."/>
            <person name="Zhu S."/>
            <person name="Zhu X."/>
            <person name="Smith H.O."/>
            <person name="Gibbs R.A."/>
            <person name="Myers E.W."/>
            <person name="Rubin G.M."/>
            <person name="Venter J.C."/>
        </authorList>
    </citation>
    <scope>NUCLEOTIDE SEQUENCE [LARGE SCALE GENOMIC DNA]</scope>
    <source>
        <strain evidence="16">Berkeley</strain>
    </source>
</reference>
<dbReference type="AGR" id="FB:FBgn0032551"/>
<reference evidence="13 16" key="7">
    <citation type="journal article" date="2005" name="PLoS Comput. Biol.">
        <title>Combined evidence annotation of transposable elements in genome sequences.</title>
        <authorList>
            <person name="Quesneville H."/>
            <person name="Bergman C.M."/>
            <person name="Andrieu O."/>
            <person name="Autard D."/>
            <person name="Nouaud D."/>
            <person name="Ashburner M."/>
            <person name="Anxolabehere D."/>
        </authorList>
    </citation>
    <scope>NUCLEOTIDE SEQUENCE [LARGE SCALE GENOMIC DNA]</scope>
    <source>
        <strain evidence="16">Berkeley</strain>
    </source>
</reference>
<evidence type="ECO:0000313" key="15">
    <source>
        <dbReference type="FlyBase" id="FBgn0032551"/>
    </source>
</evidence>
<keyword evidence="3 11" id="KW-0732">Signal</keyword>
<dbReference type="GO" id="GO:0051604">
    <property type="term" value="P:protein maturation"/>
    <property type="evidence" value="ECO:0007669"/>
    <property type="project" value="UniProtKB-ARBA"/>
</dbReference>
<evidence type="ECO:0000256" key="5">
    <source>
        <dbReference type="ARBA" id="ARBA00022825"/>
    </source>
</evidence>
<evidence type="ECO:0000313" key="14">
    <source>
        <dbReference type="EMBL" id="DAA03640.1"/>
    </source>
</evidence>
<keyword evidence="4 13" id="KW-0378">Hydrolase</keyword>
<evidence type="ECO:0000256" key="6">
    <source>
        <dbReference type="ARBA" id="ARBA00022837"/>
    </source>
</evidence>
<protein>
    <submittedName>
        <fullName evidence="14">HDC02573</fullName>
    </submittedName>
</protein>
<dbReference type="GO" id="GO:0006508">
    <property type="term" value="P:proteolysis"/>
    <property type="evidence" value="ECO:0007669"/>
    <property type="project" value="UniProtKB-KW"/>
</dbReference>
<dbReference type="STRING" id="7227.FBpp0080250"/>
<evidence type="ECO:0000313" key="16">
    <source>
        <dbReference type="Proteomes" id="UP000000803"/>
    </source>
</evidence>
<comment type="similarity">
    <text evidence="10">Belongs to the peptidase S1 family. CLIP subfamily.</text>
</comment>
<dbReference type="GO" id="GO:0005615">
    <property type="term" value="C:extracellular space"/>
    <property type="evidence" value="ECO:0000318"/>
    <property type="project" value="GO_Central"/>
</dbReference>
<reference evidence="13" key="8">
    <citation type="submission" date="2006-08" db="EMBL/GenBank/DDBJ databases">
        <authorList>
            <person name="Celniker S."/>
            <person name="Carlson J."/>
            <person name="Wan K."/>
            <person name="Frise E."/>
            <person name="Hoskins R."/>
            <person name="Park S."/>
            <person name="Svirskas R."/>
            <person name="Rubin G."/>
        </authorList>
    </citation>
    <scope>NUCLEOTIDE SEQUENCE</scope>
</reference>
<dbReference type="FlyBase" id="FBgn0032551">
    <property type="gene designation" value="CG18636"/>
</dbReference>
<reference evidence="13" key="12">
    <citation type="journal article" date="2015" name="G3 (Bethesda)">
        <title>Gene Model Annotations for Drosophila melanogaster: The Rule-Benders.</title>
        <authorList>
            <consortium name="FlyBase Consortium"/>
            <person name="Crosby M.A."/>
            <person name="Gramates L.S."/>
            <person name="Dos Santos G."/>
            <person name="Matthews B.B."/>
            <person name="St Pierre S.E."/>
            <person name="Zhou P."/>
            <person name="Schroeder A.J."/>
            <person name="Falls K."/>
            <person name="Emmert D.B."/>
            <person name="Russo S.M."/>
            <person name="Gelbart W.M."/>
            <person name="null"/>
        </authorList>
    </citation>
    <scope>NUCLEOTIDE SEQUENCE</scope>
</reference>
<dbReference type="GeneID" id="2768923"/>
<name>Q7KT84_DROME</name>
<dbReference type="SMR" id="Q7KT84"/>
<dbReference type="GO" id="GO:0046872">
    <property type="term" value="F:metal ion binding"/>
    <property type="evidence" value="ECO:0007669"/>
    <property type="project" value="UniProtKB-KW"/>
</dbReference>
<dbReference type="Bgee" id="FBgn0032551">
    <property type="expression patterns" value="Expressed in pupa and 1 other cell type or tissue"/>
</dbReference>
<evidence type="ECO:0000256" key="9">
    <source>
        <dbReference type="ARBA" id="ARBA00023180"/>
    </source>
</evidence>
<evidence type="ECO:0000259" key="12">
    <source>
        <dbReference type="PROSITE" id="PS50240"/>
    </source>
</evidence>
<reference evidence="13" key="13">
    <citation type="journal article" date="2015" name="Genome Res.">
        <title>The Release 6 reference sequence of the Drosophila melanogaster genome.</title>
        <authorList>
            <person name="Hoskins R.A."/>
            <person name="Carlson J.W."/>
            <person name="Wan K.H."/>
            <person name="Park S."/>
            <person name="Mendez I."/>
            <person name="Galle S.E."/>
            <person name="Booth B.W."/>
            <person name="Pfeiffer B.D."/>
            <person name="George R.A."/>
            <person name="Svirskas R."/>
            <person name="Krzywinski M."/>
            <person name="Schein J."/>
            <person name="Accardo M.C."/>
            <person name="Damia E."/>
            <person name="Messina G."/>
            <person name="Mendez-Lago M."/>
            <person name="de Pablos B."/>
            <person name="Demakova O.V."/>
            <person name="Andreyeva E.N."/>
            <person name="Boldyreva L.V."/>
            <person name="Marra M."/>
            <person name="Carvalho A.B."/>
            <person name="Dimitri P."/>
            <person name="Villasante A."/>
            <person name="Zhimulev I.F."/>
            <person name="Rubin G.M."/>
            <person name="Karpen G.H."/>
            <person name="Celniker S.E."/>
        </authorList>
    </citation>
    <scope>NUCLEOTIDE SEQUENCE</scope>
</reference>
<dbReference type="AlphaFoldDB" id="Q7KT84"/>
<keyword evidence="16" id="KW-1185">Reference proteome</keyword>
<evidence type="ECO:0000256" key="1">
    <source>
        <dbReference type="ARBA" id="ARBA00022670"/>
    </source>
</evidence>
<gene>
    <name evidence="13" type="primary">Dmel\CG18636</name>
    <name evidence="13" type="synonym">SP130</name>
    <name evidence="13" type="synonym">SPH130</name>
    <name evidence="13 15" type="ORF">CG18636</name>
    <name evidence="13" type="ORF">Dmel_CG18636</name>
    <name evidence="14" type="ORF">HDC02573</name>
</gene>
<reference evidence="14" key="6">
    <citation type="journal article" date="2003" name="Genome Biol.">
        <title>An integrated gene annotation and transcriptional profiling approach towards the full gene content of the Drosophila genome.</title>
        <authorList>
            <person name="Hild M."/>
            <person name="Beckmann B."/>
            <person name="Haas S.A."/>
            <person name="Koch B."/>
            <person name="Solovyev V."/>
            <person name="Busold C."/>
            <person name="Fellenberg K."/>
            <person name="Boutros M."/>
            <person name="Vingron M."/>
            <person name="Sauer F."/>
            <person name="Hoheisel J.D."/>
            <person name="Paro R."/>
        </authorList>
    </citation>
    <scope>NUCLEOTIDE SEQUENCE</scope>
</reference>